<dbReference type="InterPro" id="IPR045874">
    <property type="entry name" value="LRK10/LRL21-25-like"/>
</dbReference>
<gene>
    <name evidence="17" type="ORF">MUK42_15382</name>
</gene>
<evidence type="ECO:0000313" key="18">
    <source>
        <dbReference type="Proteomes" id="UP001055439"/>
    </source>
</evidence>
<dbReference type="GO" id="GO:0016020">
    <property type="term" value="C:membrane"/>
    <property type="evidence" value="ECO:0007669"/>
    <property type="project" value="UniProtKB-SubCell"/>
</dbReference>
<dbReference type="OrthoDB" id="762694at2759"/>
<organism evidence="17 18">
    <name type="scientific">Musa troglodytarum</name>
    <name type="common">fe'i banana</name>
    <dbReference type="NCBI Taxonomy" id="320322"/>
    <lineage>
        <taxon>Eukaryota</taxon>
        <taxon>Viridiplantae</taxon>
        <taxon>Streptophyta</taxon>
        <taxon>Embryophyta</taxon>
        <taxon>Tracheophyta</taxon>
        <taxon>Spermatophyta</taxon>
        <taxon>Magnoliopsida</taxon>
        <taxon>Liliopsida</taxon>
        <taxon>Zingiberales</taxon>
        <taxon>Musaceae</taxon>
        <taxon>Musa</taxon>
    </lineage>
</organism>
<dbReference type="SUPFAM" id="SSF56112">
    <property type="entry name" value="Protein kinase-like (PK-like)"/>
    <property type="match status" value="1"/>
</dbReference>
<dbReference type="Gene3D" id="1.10.510.10">
    <property type="entry name" value="Transferase(Phosphotransferase) domain 1"/>
    <property type="match status" value="1"/>
</dbReference>
<keyword evidence="5 15" id="KW-0732">Signal</keyword>
<evidence type="ECO:0000259" key="16">
    <source>
        <dbReference type="PROSITE" id="PS50011"/>
    </source>
</evidence>
<name>A0A9E7I8K0_9LILI</name>
<evidence type="ECO:0000256" key="7">
    <source>
        <dbReference type="ARBA" id="ARBA00022777"/>
    </source>
</evidence>
<feature type="transmembrane region" description="Helical" evidence="14">
    <location>
        <begin position="279"/>
        <end position="312"/>
    </location>
</feature>
<proteinExistence type="predicted"/>
<reference evidence="17" key="1">
    <citation type="submission" date="2022-05" db="EMBL/GenBank/DDBJ databases">
        <title>The Musa troglodytarum L. genome provides insights into the mechanism of non-climacteric behaviour and enrichment of carotenoids.</title>
        <authorList>
            <person name="Wang J."/>
        </authorList>
    </citation>
    <scope>NUCLEOTIDE SEQUENCE</scope>
    <source>
        <tissue evidence="17">Leaf</tissue>
    </source>
</reference>
<sequence>MKSSIPVSFSITTVSPLLLLLLLLTTAELCSSQRNKSCPHSSCGGVKIRYPFRLRGDPRECGVNQSELVCEGKDAVLYRGSDRYFVTDISYKRQRCRLLYAGFVTGTCRHPPRVPFPAMDFDSVLWPVIYYDTIGDSATNWASFMNCTQEIQSPEYVAVPCLSGNNSTTYVVVARNADELRYLKNPCSFITYLPVQGSLSTGMDIFELLRKGFLVRWSSPTNESIVERCWTTMTSLYTDDYIYGTNALYIKFLYSMLFEMGFLTCIFDEESDRNGSHTIFSIALVSIILLDVALCLLVGRLIFATLSVAVFLAYNAWKMTAPVDSVEKFLRNQQTLSPTRYAYSDIIAMTSHFREKIGQGGFGSVFKGHILGRYPVAVKMLGGSKFDGEEFINEVSTIGRIHHLNVVRLLGYCSEGSKRALVYEYMPGGSLDKHIFSASRSNHRRFTMEKLRDIALGVARGIDYLHHGCDMQIVHFDIKPHNILLDHTFTPKISDFGLAKLYPKDYSLISISAARGTIGYIAPELISRSFGVISHKSDVYSFGMLLMEMAGGRRNVNPKADKSSQIYYPSWIYDQLAVEEWAREPRLDGSTEIDAMERKLCMVGLWCIQMKSCDRPSMSRVVEMLEGDVNDLRMPPKPFFSSSQPSLGRQSSCMPSSSAGLEIISEHDDLP</sequence>
<dbReference type="InterPro" id="IPR017441">
    <property type="entry name" value="Protein_kinase_ATP_BS"/>
</dbReference>
<keyword evidence="11" id="KW-0325">Glycoprotein</keyword>
<feature type="domain" description="Protein kinase" evidence="16">
    <location>
        <begin position="351"/>
        <end position="640"/>
    </location>
</feature>
<dbReference type="Pfam" id="PF00069">
    <property type="entry name" value="Pkinase"/>
    <property type="match status" value="1"/>
</dbReference>
<evidence type="ECO:0000256" key="2">
    <source>
        <dbReference type="ARBA" id="ARBA00022527"/>
    </source>
</evidence>
<keyword evidence="10 14" id="KW-0472">Membrane</keyword>
<keyword evidence="6 12" id="KW-0547">Nucleotide-binding</keyword>
<dbReference type="Pfam" id="PF13947">
    <property type="entry name" value="GUB_WAK_bind"/>
    <property type="match status" value="1"/>
</dbReference>
<keyword evidence="3" id="KW-0808">Transferase</keyword>
<dbReference type="SMART" id="SM00220">
    <property type="entry name" value="S_TKc"/>
    <property type="match status" value="1"/>
</dbReference>
<dbReference type="AlphaFoldDB" id="A0A9E7I8K0"/>
<evidence type="ECO:0000256" key="6">
    <source>
        <dbReference type="ARBA" id="ARBA00022741"/>
    </source>
</evidence>
<feature type="compositionally biased region" description="Low complexity" evidence="13">
    <location>
        <begin position="639"/>
        <end position="652"/>
    </location>
</feature>
<evidence type="ECO:0000256" key="10">
    <source>
        <dbReference type="ARBA" id="ARBA00023136"/>
    </source>
</evidence>
<dbReference type="EMBL" id="CP097511">
    <property type="protein sequence ID" value="URE47399.1"/>
    <property type="molecule type" value="Genomic_DNA"/>
</dbReference>
<protein>
    <submittedName>
        <fullName evidence="17">STYKc</fullName>
    </submittedName>
</protein>
<evidence type="ECO:0000256" key="13">
    <source>
        <dbReference type="SAM" id="MobiDB-lite"/>
    </source>
</evidence>
<dbReference type="PROSITE" id="PS00107">
    <property type="entry name" value="PROTEIN_KINASE_ATP"/>
    <property type="match status" value="1"/>
</dbReference>
<dbReference type="GO" id="GO:0030247">
    <property type="term" value="F:polysaccharide binding"/>
    <property type="evidence" value="ECO:0007669"/>
    <property type="project" value="InterPro"/>
</dbReference>
<dbReference type="GO" id="GO:0005524">
    <property type="term" value="F:ATP binding"/>
    <property type="evidence" value="ECO:0007669"/>
    <property type="project" value="UniProtKB-UniRule"/>
</dbReference>
<evidence type="ECO:0000313" key="17">
    <source>
        <dbReference type="EMBL" id="URE47399.1"/>
    </source>
</evidence>
<evidence type="ECO:0000256" key="4">
    <source>
        <dbReference type="ARBA" id="ARBA00022692"/>
    </source>
</evidence>
<dbReference type="Proteomes" id="UP001055439">
    <property type="component" value="Chromosome 9"/>
</dbReference>
<dbReference type="PANTHER" id="PTHR27009">
    <property type="entry name" value="RUST RESISTANCE KINASE LR10-RELATED"/>
    <property type="match status" value="1"/>
</dbReference>
<feature type="binding site" evidence="12">
    <location>
        <position position="379"/>
    </location>
    <ligand>
        <name>ATP</name>
        <dbReference type="ChEBI" id="CHEBI:30616"/>
    </ligand>
</feature>
<dbReference type="InterPro" id="IPR025287">
    <property type="entry name" value="WAK_GUB"/>
</dbReference>
<dbReference type="GO" id="GO:0004674">
    <property type="term" value="F:protein serine/threonine kinase activity"/>
    <property type="evidence" value="ECO:0007669"/>
    <property type="project" value="UniProtKB-KW"/>
</dbReference>
<keyword evidence="7" id="KW-0418">Kinase</keyword>
<keyword evidence="4 14" id="KW-0812">Transmembrane</keyword>
<dbReference type="PROSITE" id="PS00108">
    <property type="entry name" value="PROTEIN_KINASE_ST"/>
    <property type="match status" value="1"/>
</dbReference>
<keyword evidence="18" id="KW-1185">Reference proteome</keyword>
<keyword evidence="2" id="KW-0723">Serine/threonine-protein kinase</keyword>
<evidence type="ECO:0000256" key="8">
    <source>
        <dbReference type="ARBA" id="ARBA00022840"/>
    </source>
</evidence>
<dbReference type="PROSITE" id="PS50011">
    <property type="entry name" value="PROTEIN_KINASE_DOM"/>
    <property type="match status" value="1"/>
</dbReference>
<dbReference type="InterPro" id="IPR008271">
    <property type="entry name" value="Ser/Thr_kinase_AS"/>
</dbReference>
<evidence type="ECO:0000256" key="3">
    <source>
        <dbReference type="ARBA" id="ARBA00022679"/>
    </source>
</evidence>
<keyword evidence="8 12" id="KW-0067">ATP-binding</keyword>
<dbReference type="InterPro" id="IPR011009">
    <property type="entry name" value="Kinase-like_dom_sf"/>
</dbReference>
<keyword evidence="9 14" id="KW-1133">Transmembrane helix</keyword>
<dbReference type="InterPro" id="IPR000719">
    <property type="entry name" value="Prot_kinase_dom"/>
</dbReference>
<evidence type="ECO:0000256" key="12">
    <source>
        <dbReference type="PROSITE-ProRule" id="PRU10141"/>
    </source>
</evidence>
<evidence type="ECO:0000256" key="14">
    <source>
        <dbReference type="SAM" id="Phobius"/>
    </source>
</evidence>
<dbReference type="FunFam" id="3.30.200.20:FF:000178">
    <property type="entry name" value="serine/threonine-protein kinase PBS1-like"/>
    <property type="match status" value="1"/>
</dbReference>
<feature type="signal peptide" evidence="15">
    <location>
        <begin position="1"/>
        <end position="32"/>
    </location>
</feature>
<feature type="chain" id="PRO_5038386696" evidence="15">
    <location>
        <begin position="33"/>
        <end position="671"/>
    </location>
</feature>
<dbReference type="FunFam" id="1.10.510.10:FF:000590">
    <property type="entry name" value="PR5-like receptor kinase"/>
    <property type="match status" value="1"/>
</dbReference>
<accession>A0A9E7I8K0</accession>
<evidence type="ECO:0000256" key="15">
    <source>
        <dbReference type="SAM" id="SignalP"/>
    </source>
</evidence>
<evidence type="ECO:0000256" key="1">
    <source>
        <dbReference type="ARBA" id="ARBA00004479"/>
    </source>
</evidence>
<evidence type="ECO:0000256" key="11">
    <source>
        <dbReference type="ARBA" id="ARBA00023180"/>
    </source>
</evidence>
<evidence type="ECO:0000256" key="5">
    <source>
        <dbReference type="ARBA" id="ARBA00022729"/>
    </source>
</evidence>
<comment type="subcellular location">
    <subcellularLocation>
        <location evidence="1">Membrane</location>
        <topology evidence="1">Single-pass type I membrane protein</topology>
    </subcellularLocation>
</comment>
<evidence type="ECO:0000256" key="9">
    <source>
        <dbReference type="ARBA" id="ARBA00022989"/>
    </source>
</evidence>
<feature type="region of interest" description="Disordered" evidence="13">
    <location>
        <begin position="635"/>
        <end position="671"/>
    </location>
</feature>
<dbReference type="Gene3D" id="3.30.200.20">
    <property type="entry name" value="Phosphorylase Kinase, domain 1"/>
    <property type="match status" value="1"/>
</dbReference>